<name>A0A7L1D286_9PASS</name>
<dbReference type="InterPro" id="IPR019180">
    <property type="entry name" value="Oxidoreductase-like_N"/>
</dbReference>
<feature type="region of interest" description="Disordered" evidence="1">
    <location>
        <begin position="1"/>
        <end position="42"/>
    </location>
</feature>
<feature type="non-terminal residue" evidence="3">
    <location>
        <position position="1"/>
    </location>
</feature>
<dbReference type="GO" id="GO:0005739">
    <property type="term" value="C:mitochondrion"/>
    <property type="evidence" value="ECO:0007669"/>
    <property type="project" value="TreeGrafter"/>
</dbReference>
<feature type="compositionally biased region" description="Pro residues" evidence="1">
    <location>
        <begin position="31"/>
        <end position="41"/>
    </location>
</feature>
<dbReference type="InterPro" id="IPR039251">
    <property type="entry name" value="OXLD1"/>
</dbReference>
<evidence type="ECO:0000259" key="2">
    <source>
        <dbReference type="Pfam" id="PF09791"/>
    </source>
</evidence>
<comment type="caution">
    <text evidence="3">The sequence shown here is derived from an EMBL/GenBank/DDBJ whole genome shotgun (WGS) entry which is preliminary data.</text>
</comment>
<reference evidence="3 4" key="1">
    <citation type="submission" date="2019-09" db="EMBL/GenBank/DDBJ databases">
        <title>Bird 10,000 Genomes (B10K) Project - Family phase.</title>
        <authorList>
            <person name="Zhang G."/>
        </authorList>
    </citation>
    <scope>NUCLEOTIDE SEQUENCE [LARGE SCALE GENOMIC DNA]</scope>
    <source>
        <strain evidence="3">B10K-DU-002-03</strain>
        <tissue evidence="3">Muscle</tissue>
    </source>
</reference>
<dbReference type="AlphaFoldDB" id="A0A7L1D286"/>
<dbReference type="Proteomes" id="UP000553648">
    <property type="component" value="Unassembled WGS sequence"/>
</dbReference>
<gene>
    <name evidence="3" type="primary">Oxld1</name>
    <name evidence="3" type="ORF">SERLUN_R15228</name>
</gene>
<dbReference type="PANTHER" id="PTHR21193">
    <property type="entry name" value="OXIDOREDUCTASE-LIKE DOMAIN-CONTAINING PROTEIN 1"/>
    <property type="match status" value="1"/>
</dbReference>
<feature type="non-terminal residue" evidence="3">
    <location>
        <position position="99"/>
    </location>
</feature>
<accession>A0A7L1D286</accession>
<keyword evidence="4" id="KW-1185">Reference proteome</keyword>
<dbReference type="Pfam" id="PF09791">
    <property type="entry name" value="Oxidored-like"/>
    <property type="match status" value="1"/>
</dbReference>
<evidence type="ECO:0000313" key="4">
    <source>
        <dbReference type="Proteomes" id="UP000553648"/>
    </source>
</evidence>
<dbReference type="PANTHER" id="PTHR21193:SF3">
    <property type="entry name" value="OXIDOREDUCTASE-LIKE DOMAIN-CONTAINING PROTEIN 1"/>
    <property type="match status" value="1"/>
</dbReference>
<feature type="compositionally biased region" description="Basic and acidic residues" evidence="1">
    <location>
        <begin position="18"/>
        <end position="29"/>
    </location>
</feature>
<evidence type="ECO:0000313" key="3">
    <source>
        <dbReference type="EMBL" id="NXM71326.1"/>
    </source>
</evidence>
<protein>
    <submittedName>
        <fullName evidence="3">OXLD1 protein</fullName>
    </submittedName>
</protein>
<feature type="domain" description="Oxidoreductase-like" evidence="2">
    <location>
        <begin position="34"/>
        <end position="61"/>
    </location>
</feature>
<evidence type="ECO:0000256" key="1">
    <source>
        <dbReference type="SAM" id="MobiDB-lite"/>
    </source>
</evidence>
<dbReference type="OrthoDB" id="10064411at2759"/>
<sequence>GDTSGRAGGTSDTSGSDSRTDTLHGHGEAPPEAPPVPPPPTHCCGTGCPSCVWVGYVEELLERHRDGGAQALAAVEQHVQDENIKMILRMEIRLRSKKD</sequence>
<dbReference type="EMBL" id="VXBA01002784">
    <property type="protein sequence ID" value="NXM71326.1"/>
    <property type="molecule type" value="Genomic_DNA"/>
</dbReference>
<organism evidence="3 4">
    <name type="scientific">Serilophus lunatus</name>
    <name type="common">silver-breasted broadbill</name>
    <dbReference type="NCBI Taxonomy" id="239386"/>
    <lineage>
        <taxon>Eukaryota</taxon>
        <taxon>Metazoa</taxon>
        <taxon>Chordata</taxon>
        <taxon>Craniata</taxon>
        <taxon>Vertebrata</taxon>
        <taxon>Euteleostomi</taxon>
        <taxon>Archelosauria</taxon>
        <taxon>Archosauria</taxon>
        <taxon>Dinosauria</taxon>
        <taxon>Saurischia</taxon>
        <taxon>Theropoda</taxon>
        <taxon>Coelurosauria</taxon>
        <taxon>Aves</taxon>
        <taxon>Neognathae</taxon>
        <taxon>Neoaves</taxon>
        <taxon>Telluraves</taxon>
        <taxon>Australaves</taxon>
        <taxon>Passeriformes</taxon>
        <taxon>Eurylaimidae</taxon>
        <taxon>Serilophus</taxon>
    </lineage>
</organism>
<feature type="compositionally biased region" description="Low complexity" evidence="1">
    <location>
        <begin position="1"/>
        <end position="17"/>
    </location>
</feature>
<proteinExistence type="predicted"/>